<dbReference type="PRINTS" id="PR00119">
    <property type="entry name" value="CATATPASE"/>
</dbReference>
<evidence type="ECO:0000256" key="2">
    <source>
        <dbReference type="ARBA" id="ARBA00005675"/>
    </source>
</evidence>
<dbReference type="AlphaFoldDB" id="A0A5R9GXN3"/>
<name>A0A5R9GXN3_9PROT</name>
<sequence length="930" mass="102694">MVFIRSNIPPVATESTAETRPLIPPDVLHHIHAIATDEVLSQLATSADGLDNTEVRARRKCYGINRLSEKKEMPLLLQFLLQFNNLFSWLLLIGAALSWISELLVPDEGALYIALALLAVTILNAAFTFFQEYKAKQAMKSFANLMTSQVVVKRAGERAQISSEHLVPGDIILLGEGDKITADARLIEEHMLKVDHSALTGESEPQLRSLKTTSGNILLSRNMVFSGTLVQSGTGTAVVVATGDHTQIGHIARATGEVERGSSHLQQQIAHFIRIISYIAIALGGSFFLLGLLITQTPMWTNLVFAIGIIVANVPEGLLPTVTLTLSIAAQRMAKLQVLVKNIDAIETLGSLTVICSDKTGTLTENNMHVHAICMNDRCYLFDRDKKRLLAEQQHMHLRNIPGIETFNDILVLCNNSTLNREASFGDATELCLKRYVAAFSNIHYIENNQPRLQEIPFSSESRFMATMNRYDNHARAYLKGAADVVLARCSHYFDQNQAIELTDEVRERLMSWNTSYAGQGFRVLGCAMKSVADDCDEIETGYCFYGLVVMQDPPRAEVAESVRQCKQAGIRVIVISGDQESTVEHIARQTGIVEGEHPRIINGTDMADYSDDALKQALAEPELLFARTLPRDKLRVVSLLKEMGEVVAVTGDGVNDAPALRRADVGIAMGRCGTEVAKEAADIVLLDDNFASIVRAIRAGRSAYDNIKAFITYILTSNTPEIVPFLLFILLGWPLALPVLLILAIDLGTDMIPAIGLGMEKEDADIMLRKPRDKHARLLNWRMIIRSYGFIGPLQTCFSYLIFFDILFDGGWDWGMPLAVTSPLYMQAITGFFATVIITQAFNVFACRTSKLSVFSKGLFSNRVILAGIASEMALLAIIALTPAGWHIFGTAPFDPGYLPLMLLFGLIILACEELRKYLFRSRGMFGLE</sequence>
<dbReference type="Pfam" id="PF00689">
    <property type="entry name" value="Cation_ATPase_C"/>
    <property type="match status" value="1"/>
</dbReference>
<dbReference type="SFLD" id="SFLDS00003">
    <property type="entry name" value="Haloacid_Dehalogenase"/>
    <property type="match status" value="1"/>
</dbReference>
<keyword evidence="4 10" id="KW-0812">Transmembrane</keyword>
<feature type="transmembrane region" description="Helical" evidence="10">
    <location>
        <begin position="275"/>
        <end position="294"/>
    </location>
</feature>
<comment type="subcellular location">
    <subcellularLocation>
        <location evidence="1">Cell membrane</location>
        <topology evidence="1">Multi-pass membrane protein</topology>
    </subcellularLocation>
</comment>
<dbReference type="Gene3D" id="3.40.1110.10">
    <property type="entry name" value="Calcium-transporting ATPase, cytoplasmic domain N"/>
    <property type="match status" value="1"/>
</dbReference>
<dbReference type="Pfam" id="PF08282">
    <property type="entry name" value="Hydrolase_3"/>
    <property type="match status" value="1"/>
</dbReference>
<proteinExistence type="inferred from homology"/>
<evidence type="ECO:0000256" key="1">
    <source>
        <dbReference type="ARBA" id="ARBA00004651"/>
    </source>
</evidence>
<dbReference type="InterPro" id="IPR004014">
    <property type="entry name" value="ATPase_P-typ_cation-transptr_N"/>
</dbReference>
<feature type="transmembrane region" description="Helical" evidence="10">
    <location>
        <begin position="711"/>
        <end position="734"/>
    </location>
</feature>
<feature type="domain" description="Cation-transporting P-type ATPase N-terminal" evidence="11">
    <location>
        <begin position="30"/>
        <end position="103"/>
    </location>
</feature>
<dbReference type="Gene3D" id="2.70.150.10">
    <property type="entry name" value="Calcium-transporting ATPase, cytoplasmic transduction domain A"/>
    <property type="match status" value="1"/>
</dbReference>
<reference evidence="12 13" key="1">
    <citation type="journal article" date="2019" name="Appl. Environ. Microbiol.">
        <title>Environmental Evidence and Genomic Insight of Iron-oxidizing Bacteria Preference Towards More Corrosion Resistant Stainless Steel at Higher Salinities.</title>
        <authorList>
            <person name="Garrison C.E."/>
            <person name="Price K.A."/>
            <person name="Field E.K."/>
        </authorList>
    </citation>
    <scope>NUCLEOTIDE SEQUENCE [LARGE SCALE GENOMIC DNA]</scope>
    <source>
        <strain evidence="12 13">P3</strain>
    </source>
</reference>
<evidence type="ECO:0000259" key="11">
    <source>
        <dbReference type="SMART" id="SM00831"/>
    </source>
</evidence>
<evidence type="ECO:0000256" key="6">
    <source>
        <dbReference type="ARBA" id="ARBA00022840"/>
    </source>
</evidence>
<comment type="caution">
    <text evidence="12">The sequence shown here is derived from an EMBL/GenBank/DDBJ whole genome shotgun (WGS) entry which is preliminary data.</text>
</comment>
<dbReference type="Gene3D" id="1.20.1110.10">
    <property type="entry name" value="Calcium-transporting ATPase, transmembrane domain"/>
    <property type="match status" value="1"/>
</dbReference>
<evidence type="ECO:0000256" key="7">
    <source>
        <dbReference type="ARBA" id="ARBA00022967"/>
    </source>
</evidence>
<evidence type="ECO:0000256" key="4">
    <source>
        <dbReference type="ARBA" id="ARBA00022692"/>
    </source>
</evidence>
<dbReference type="SFLD" id="SFLDG00002">
    <property type="entry name" value="C1.7:_P-type_atpase_like"/>
    <property type="match status" value="1"/>
</dbReference>
<feature type="transmembrane region" description="Helical" evidence="10">
    <location>
        <begin position="825"/>
        <end position="846"/>
    </location>
</feature>
<feature type="transmembrane region" description="Helical" evidence="10">
    <location>
        <begin position="300"/>
        <end position="326"/>
    </location>
</feature>
<keyword evidence="5" id="KW-0547">Nucleotide-binding</keyword>
<dbReference type="Pfam" id="PF00122">
    <property type="entry name" value="E1-E2_ATPase"/>
    <property type="match status" value="1"/>
</dbReference>
<keyword evidence="6" id="KW-0067">ATP-binding</keyword>
<dbReference type="InterPro" id="IPR018303">
    <property type="entry name" value="ATPase_P-typ_P_site"/>
</dbReference>
<dbReference type="NCBIfam" id="TIGR01494">
    <property type="entry name" value="ATPase_P-type"/>
    <property type="match status" value="2"/>
</dbReference>
<dbReference type="RefSeq" id="WP_138238241.1">
    <property type="nucleotide sequence ID" value="NZ_VBRY01000002.1"/>
</dbReference>
<feature type="transmembrane region" description="Helical" evidence="10">
    <location>
        <begin position="899"/>
        <end position="916"/>
    </location>
</feature>
<dbReference type="Gene3D" id="3.40.50.1000">
    <property type="entry name" value="HAD superfamily/HAD-like"/>
    <property type="match status" value="1"/>
</dbReference>
<dbReference type="GO" id="GO:1902600">
    <property type="term" value="P:proton transmembrane transport"/>
    <property type="evidence" value="ECO:0007669"/>
    <property type="project" value="TreeGrafter"/>
</dbReference>
<dbReference type="PANTHER" id="PTHR43294">
    <property type="entry name" value="SODIUM/POTASSIUM-TRANSPORTING ATPASE SUBUNIT ALPHA"/>
    <property type="match status" value="1"/>
</dbReference>
<feature type="transmembrane region" description="Helical" evidence="10">
    <location>
        <begin position="866"/>
        <end position="887"/>
    </location>
</feature>
<keyword evidence="13" id="KW-1185">Reference proteome</keyword>
<dbReference type="FunFam" id="3.40.50.1000:FF:000001">
    <property type="entry name" value="Phospholipid-transporting ATPase IC"/>
    <property type="match status" value="1"/>
</dbReference>
<dbReference type="InterPro" id="IPR050510">
    <property type="entry name" value="Cation_transp_ATPase_P-type"/>
</dbReference>
<keyword evidence="3" id="KW-1003">Cell membrane</keyword>
<feature type="transmembrane region" description="Helical" evidence="10">
    <location>
        <begin position="75"/>
        <end position="97"/>
    </location>
</feature>
<dbReference type="GO" id="GO:0015662">
    <property type="term" value="F:P-type ion transporter activity"/>
    <property type="evidence" value="ECO:0007669"/>
    <property type="project" value="UniProtKB-ARBA"/>
</dbReference>
<dbReference type="Pfam" id="PF13246">
    <property type="entry name" value="Cation_ATPase"/>
    <property type="match status" value="1"/>
</dbReference>
<organism evidence="12 13">
    <name type="scientific">Mariprofundus erugo</name>
    <dbReference type="NCBI Taxonomy" id="2528639"/>
    <lineage>
        <taxon>Bacteria</taxon>
        <taxon>Pseudomonadati</taxon>
        <taxon>Pseudomonadota</taxon>
        <taxon>Candidatius Mariprofundia</taxon>
        <taxon>Mariprofundales</taxon>
        <taxon>Mariprofundaceae</taxon>
        <taxon>Mariprofundus</taxon>
    </lineage>
</organism>
<dbReference type="SUPFAM" id="SSF81660">
    <property type="entry name" value="Metal cation-transporting ATPase, ATP-binding domain N"/>
    <property type="match status" value="1"/>
</dbReference>
<dbReference type="PRINTS" id="PR00121">
    <property type="entry name" value="NAKATPASE"/>
</dbReference>
<dbReference type="InterPro" id="IPR001757">
    <property type="entry name" value="P_typ_ATPase"/>
</dbReference>
<dbReference type="PROSITE" id="PS00154">
    <property type="entry name" value="ATPASE_E1_E2"/>
    <property type="match status" value="1"/>
</dbReference>
<feature type="transmembrane region" description="Helical" evidence="10">
    <location>
        <begin position="109"/>
        <end position="130"/>
    </location>
</feature>
<dbReference type="InterPro" id="IPR023299">
    <property type="entry name" value="ATPase_P-typ_cyto_dom_N"/>
</dbReference>
<dbReference type="SFLD" id="SFLDF00027">
    <property type="entry name" value="p-type_atpase"/>
    <property type="match status" value="1"/>
</dbReference>
<keyword evidence="8 10" id="KW-1133">Transmembrane helix</keyword>
<dbReference type="InterPro" id="IPR059000">
    <property type="entry name" value="ATPase_P-type_domA"/>
</dbReference>
<dbReference type="GO" id="GO:0016887">
    <property type="term" value="F:ATP hydrolysis activity"/>
    <property type="evidence" value="ECO:0007669"/>
    <property type="project" value="InterPro"/>
</dbReference>
<feature type="transmembrane region" description="Helical" evidence="10">
    <location>
        <begin position="740"/>
        <end position="759"/>
    </location>
</feature>
<comment type="similarity">
    <text evidence="2">Belongs to the cation transport ATPase (P-type) (TC 3.A.3) family. Type IIA subfamily.</text>
</comment>
<dbReference type="InterPro" id="IPR044492">
    <property type="entry name" value="P_typ_ATPase_HD_dom"/>
</dbReference>
<dbReference type="Proteomes" id="UP000306585">
    <property type="component" value="Unassembled WGS sequence"/>
</dbReference>
<dbReference type="Pfam" id="PF00690">
    <property type="entry name" value="Cation_ATPase_N"/>
    <property type="match status" value="1"/>
</dbReference>
<dbReference type="InterPro" id="IPR008250">
    <property type="entry name" value="ATPase_P-typ_transduc_dom_A_sf"/>
</dbReference>
<dbReference type="SUPFAM" id="SSF56784">
    <property type="entry name" value="HAD-like"/>
    <property type="match status" value="1"/>
</dbReference>
<dbReference type="InterPro" id="IPR006068">
    <property type="entry name" value="ATPase_P-typ_cation-transptr_C"/>
</dbReference>
<dbReference type="EMBL" id="VBRY01000002">
    <property type="protein sequence ID" value="TLS68622.1"/>
    <property type="molecule type" value="Genomic_DNA"/>
</dbReference>
<dbReference type="SUPFAM" id="SSF81665">
    <property type="entry name" value="Calcium ATPase, transmembrane domain M"/>
    <property type="match status" value="1"/>
</dbReference>
<protein>
    <submittedName>
        <fullName evidence="12">Cation-transporting P-type ATPase</fullName>
    </submittedName>
</protein>
<dbReference type="GO" id="GO:0019829">
    <property type="term" value="F:ATPase-coupled monoatomic cation transmembrane transporter activity"/>
    <property type="evidence" value="ECO:0007669"/>
    <property type="project" value="TreeGrafter"/>
</dbReference>
<feature type="transmembrane region" description="Helical" evidence="10">
    <location>
        <begin position="780"/>
        <end position="805"/>
    </location>
</feature>
<dbReference type="GO" id="GO:0005524">
    <property type="term" value="F:ATP binding"/>
    <property type="evidence" value="ECO:0007669"/>
    <property type="project" value="UniProtKB-KW"/>
</dbReference>
<evidence type="ECO:0000256" key="8">
    <source>
        <dbReference type="ARBA" id="ARBA00022989"/>
    </source>
</evidence>
<evidence type="ECO:0000313" key="13">
    <source>
        <dbReference type="Proteomes" id="UP000306585"/>
    </source>
</evidence>
<keyword evidence="7" id="KW-1278">Translocase</keyword>
<dbReference type="InterPro" id="IPR036412">
    <property type="entry name" value="HAD-like_sf"/>
</dbReference>
<dbReference type="SMART" id="SM00831">
    <property type="entry name" value="Cation_ATPase_N"/>
    <property type="match status" value="1"/>
</dbReference>
<dbReference type="InterPro" id="IPR023214">
    <property type="entry name" value="HAD_sf"/>
</dbReference>
<dbReference type="SUPFAM" id="SSF81653">
    <property type="entry name" value="Calcium ATPase, transduction domain A"/>
    <property type="match status" value="1"/>
</dbReference>
<evidence type="ECO:0000313" key="12">
    <source>
        <dbReference type="EMBL" id="TLS68622.1"/>
    </source>
</evidence>
<accession>A0A5R9GXN3</accession>
<dbReference type="GO" id="GO:0005886">
    <property type="term" value="C:plasma membrane"/>
    <property type="evidence" value="ECO:0007669"/>
    <property type="project" value="UniProtKB-SubCell"/>
</dbReference>
<evidence type="ECO:0000256" key="10">
    <source>
        <dbReference type="SAM" id="Phobius"/>
    </source>
</evidence>
<dbReference type="PANTHER" id="PTHR43294:SF21">
    <property type="entry name" value="CATION TRANSPORTING ATPASE"/>
    <property type="match status" value="1"/>
</dbReference>
<evidence type="ECO:0000256" key="9">
    <source>
        <dbReference type="ARBA" id="ARBA00023136"/>
    </source>
</evidence>
<gene>
    <name evidence="12" type="ORF">FEF65_02645</name>
</gene>
<evidence type="ECO:0000256" key="5">
    <source>
        <dbReference type="ARBA" id="ARBA00022741"/>
    </source>
</evidence>
<keyword evidence="9 10" id="KW-0472">Membrane</keyword>
<dbReference type="InterPro" id="IPR023298">
    <property type="entry name" value="ATPase_P-typ_TM_dom_sf"/>
</dbReference>
<evidence type="ECO:0000256" key="3">
    <source>
        <dbReference type="ARBA" id="ARBA00022475"/>
    </source>
</evidence>